<dbReference type="Pfam" id="PF01329">
    <property type="entry name" value="Pterin_4a"/>
    <property type="match status" value="1"/>
</dbReference>
<dbReference type="GO" id="GO:0008124">
    <property type="term" value="F:4-alpha-hydroxytetrahydrobiopterin dehydratase activity"/>
    <property type="evidence" value="ECO:0007669"/>
    <property type="project" value="UniProtKB-EC"/>
</dbReference>
<sequence length="135" mass="15021">MILEEPSAKNEPIISKNGKLPIMTDALSSKACTPCQGGIPPLTPAEASHYLAQTQDWKLLQDNTLIARDYSFSDFKAAMDFVIEVAKLAEYEGHHPDISFGWGYATVSLQTKKIKGLHENDFIMAVKIDQFFESN</sequence>
<dbReference type="PANTHER" id="PTHR42805">
    <property type="entry name" value="PTERIN-4-ALPHA-CARBINOLAMINE DEHYDRATASE-RELATED"/>
    <property type="match status" value="1"/>
</dbReference>
<reference evidence="5" key="1">
    <citation type="submission" date="2018-05" db="EMBL/GenBank/DDBJ databases">
        <authorList>
            <person name="Lanie J.A."/>
            <person name="Ng W.-L."/>
            <person name="Kazmierczak K.M."/>
            <person name="Andrzejewski T.M."/>
            <person name="Davidsen T.M."/>
            <person name="Wayne K.J."/>
            <person name="Tettelin H."/>
            <person name="Glass J.I."/>
            <person name="Rusch D."/>
            <person name="Podicherti R."/>
            <person name="Tsui H.-C.T."/>
            <person name="Winkler M.E."/>
        </authorList>
    </citation>
    <scope>NUCLEOTIDE SEQUENCE</scope>
</reference>
<dbReference type="PANTHER" id="PTHR42805:SF1">
    <property type="entry name" value="PTERIN-4-ALPHA-CARBINOLAMINE DEHYDRATASE-RELATED"/>
    <property type="match status" value="1"/>
</dbReference>
<proteinExistence type="inferred from homology"/>
<dbReference type="EC" id="4.2.1.96" evidence="3"/>
<comment type="similarity">
    <text evidence="2">Belongs to the pterin-4-alpha-carbinolamine dehydratase family.</text>
</comment>
<dbReference type="SUPFAM" id="SSF55248">
    <property type="entry name" value="PCD-like"/>
    <property type="match status" value="1"/>
</dbReference>
<evidence type="ECO:0000313" key="5">
    <source>
        <dbReference type="EMBL" id="SVD51513.1"/>
    </source>
</evidence>
<gene>
    <name evidence="5" type="ORF">METZ01_LOCUS404367</name>
</gene>
<comment type="catalytic activity">
    <reaction evidence="1">
        <text>(4aS,6R)-4a-hydroxy-L-erythro-5,6,7,8-tetrahydrobiopterin = (6R)-L-erythro-6,7-dihydrobiopterin + H2O</text>
        <dbReference type="Rhea" id="RHEA:11920"/>
        <dbReference type="ChEBI" id="CHEBI:15377"/>
        <dbReference type="ChEBI" id="CHEBI:15642"/>
        <dbReference type="ChEBI" id="CHEBI:43120"/>
        <dbReference type="EC" id="4.2.1.96"/>
    </reaction>
</comment>
<name>A0A382VYE0_9ZZZZ</name>
<dbReference type="EMBL" id="UINC01155579">
    <property type="protein sequence ID" value="SVD51513.1"/>
    <property type="molecule type" value="Genomic_DNA"/>
</dbReference>
<dbReference type="AlphaFoldDB" id="A0A382VYE0"/>
<protein>
    <recommendedName>
        <fullName evidence="3">4a-hydroxytetrahydrobiopterin dehydratase</fullName>
        <ecNumber evidence="3">4.2.1.96</ecNumber>
    </recommendedName>
</protein>
<evidence type="ECO:0000256" key="2">
    <source>
        <dbReference type="ARBA" id="ARBA00006472"/>
    </source>
</evidence>
<dbReference type="CDD" id="cd00913">
    <property type="entry name" value="PCD_DCoH_subfamily_a"/>
    <property type="match status" value="1"/>
</dbReference>
<evidence type="ECO:0000256" key="4">
    <source>
        <dbReference type="ARBA" id="ARBA00023239"/>
    </source>
</evidence>
<evidence type="ECO:0000256" key="1">
    <source>
        <dbReference type="ARBA" id="ARBA00001554"/>
    </source>
</evidence>
<accession>A0A382VYE0</accession>
<evidence type="ECO:0000256" key="3">
    <source>
        <dbReference type="ARBA" id="ARBA00013252"/>
    </source>
</evidence>
<dbReference type="InterPro" id="IPR036428">
    <property type="entry name" value="PCD_sf"/>
</dbReference>
<dbReference type="InterPro" id="IPR050376">
    <property type="entry name" value="Pterin-4-alpha-carb_dehyd"/>
</dbReference>
<dbReference type="Gene3D" id="3.30.1360.20">
    <property type="entry name" value="Transcriptional coactivator/pterin dehydratase"/>
    <property type="match status" value="1"/>
</dbReference>
<keyword evidence="4" id="KW-0456">Lyase</keyword>
<organism evidence="5">
    <name type="scientific">marine metagenome</name>
    <dbReference type="NCBI Taxonomy" id="408172"/>
    <lineage>
        <taxon>unclassified sequences</taxon>
        <taxon>metagenomes</taxon>
        <taxon>ecological metagenomes</taxon>
    </lineage>
</organism>
<dbReference type="InterPro" id="IPR001533">
    <property type="entry name" value="Pterin_deHydtase"/>
</dbReference>
<dbReference type="GO" id="GO:0006729">
    <property type="term" value="P:tetrahydrobiopterin biosynthetic process"/>
    <property type="evidence" value="ECO:0007669"/>
    <property type="project" value="InterPro"/>
</dbReference>